<evidence type="ECO:0000256" key="3">
    <source>
        <dbReference type="PROSITE-ProRule" id="PRU00339"/>
    </source>
</evidence>
<feature type="domain" description="PB1" evidence="5">
    <location>
        <begin position="248"/>
        <end position="327"/>
    </location>
</feature>
<evidence type="ECO:0000313" key="7">
    <source>
        <dbReference type="Proteomes" id="UP000236161"/>
    </source>
</evidence>
<dbReference type="SMART" id="SM00028">
    <property type="entry name" value="TPR"/>
    <property type="match status" value="3"/>
</dbReference>
<evidence type="ECO:0000259" key="5">
    <source>
        <dbReference type="PROSITE" id="PS51745"/>
    </source>
</evidence>
<dbReference type="PROSITE" id="PS51745">
    <property type="entry name" value="PB1"/>
    <property type="match status" value="1"/>
</dbReference>
<sequence>MGRPTTKKKKSSSGKSIDGNSRSSKSGEHSPRVYDEDTTIFMDMANDMKEEGNRMFQRRDYDGALVKYEKAIKLLPKNHIDIAYLHSNIAACYMQIGPEEYHRAIHECNLALEVAPKYTKALLKRSRCFEAMNRLELACKDVDAVLSLEPNNLTALEISERVKKALEAKGIRMDDKEIVLPPDILPVKEKPKKKKSSKSVDKVIVAENPAPEKPVLLKAVSEEVNQVKAVSEKPVPKQLAEANKGEQMKIVKLVFGDDIRFAQIPGNCSISQLRETVGNRFPSLKAVLIKYKDKEGDLVTITTTEELRWAEESREPQGSVRLYISEVKPEHEPMFEEIKKGSEEQGNKRKDNINLSNGNVQSIGEKSDSCCISEWILEFARLFKNHVGFDSDEYLNLHELGMKLYSEAMEDTVTSEDAMEVFDLAAVKFQEMAALALFNWGNVHMSRARKRLFLSENVSRESLLAEIKSAYEWAKGEYEKAGSRYEETLKIKPNFYEGLLALAHQQFEQAKLSWYYAIESKLDLDIQPSHEILELFNNAEDNMERGSEAWEEIEEKRLKERLKLNKKKILLEKVGLGELFTQSSTDEVAEKSSNMRFQMHILWGKILYERSIVEYKLNLPTWEECLMAAVEKFKLSGASPTDVAVMIKNHCANETTQEGLGFKIDEIIQAWNEMYDVKRWMSGVPSFRLEPLFRRRAPKLHYLLEHV</sequence>
<dbReference type="PROSITE" id="PS50005">
    <property type="entry name" value="TPR"/>
    <property type="match status" value="1"/>
</dbReference>
<dbReference type="InterPro" id="IPR000270">
    <property type="entry name" value="PB1_dom"/>
</dbReference>
<dbReference type="InterPro" id="IPR019734">
    <property type="entry name" value="TPR_rpt"/>
</dbReference>
<feature type="repeat" description="TPR" evidence="3">
    <location>
        <begin position="45"/>
        <end position="78"/>
    </location>
</feature>
<dbReference type="EMBL" id="KZ451982">
    <property type="protein sequence ID" value="PKA54633.1"/>
    <property type="molecule type" value="Genomic_DNA"/>
</dbReference>
<evidence type="ECO:0000256" key="1">
    <source>
        <dbReference type="ARBA" id="ARBA00022737"/>
    </source>
</evidence>
<dbReference type="PANTHER" id="PTHR46183">
    <property type="entry name" value="PROTEIN CLMP1"/>
    <property type="match status" value="1"/>
</dbReference>
<dbReference type="EC" id="5.2.1.8" evidence="6"/>
<dbReference type="SUPFAM" id="SSF54277">
    <property type="entry name" value="CAD &amp; PB1 domains"/>
    <property type="match status" value="1"/>
</dbReference>
<dbReference type="STRING" id="1088818.A0A2I0AGF5"/>
<dbReference type="Pfam" id="PF00564">
    <property type="entry name" value="PB1"/>
    <property type="match status" value="1"/>
</dbReference>
<dbReference type="InterPro" id="IPR053793">
    <property type="entry name" value="PB1-like"/>
</dbReference>
<evidence type="ECO:0000313" key="6">
    <source>
        <dbReference type="EMBL" id="PKA54633.1"/>
    </source>
</evidence>
<reference evidence="6 7" key="1">
    <citation type="journal article" date="2017" name="Nature">
        <title>The Apostasia genome and the evolution of orchids.</title>
        <authorList>
            <person name="Zhang G.Q."/>
            <person name="Liu K.W."/>
            <person name="Li Z."/>
            <person name="Lohaus R."/>
            <person name="Hsiao Y.Y."/>
            <person name="Niu S.C."/>
            <person name="Wang J.Y."/>
            <person name="Lin Y.C."/>
            <person name="Xu Q."/>
            <person name="Chen L.J."/>
            <person name="Yoshida K."/>
            <person name="Fujiwara S."/>
            <person name="Wang Z.W."/>
            <person name="Zhang Y.Q."/>
            <person name="Mitsuda N."/>
            <person name="Wang M."/>
            <person name="Liu G.H."/>
            <person name="Pecoraro L."/>
            <person name="Huang H.X."/>
            <person name="Xiao X.J."/>
            <person name="Lin M."/>
            <person name="Wu X.Y."/>
            <person name="Wu W.L."/>
            <person name="Chen Y.Y."/>
            <person name="Chang S.B."/>
            <person name="Sakamoto S."/>
            <person name="Ohme-Takagi M."/>
            <person name="Yagi M."/>
            <person name="Zeng S.J."/>
            <person name="Shen C.Y."/>
            <person name="Yeh C.M."/>
            <person name="Luo Y.B."/>
            <person name="Tsai W.C."/>
            <person name="Van de Peer Y."/>
            <person name="Liu Z.J."/>
        </authorList>
    </citation>
    <scope>NUCLEOTIDE SEQUENCE [LARGE SCALE GENOMIC DNA]</scope>
    <source>
        <strain evidence="7">cv. Shenzhen</strain>
        <tissue evidence="6">Stem</tissue>
    </source>
</reference>
<keyword evidence="7" id="KW-1185">Reference proteome</keyword>
<dbReference type="InterPro" id="IPR044517">
    <property type="entry name" value="PHOX1-4"/>
</dbReference>
<dbReference type="Proteomes" id="UP000236161">
    <property type="component" value="Unassembled WGS sequence"/>
</dbReference>
<organism evidence="6 7">
    <name type="scientific">Apostasia shenzhenica</name>
    <dbReference type="NCBI Taxonomy" id="1088818"/>
    <lineage>
        <taxon>Eukaryota</taxon>
        <taxon>Viridiplantae</taxon>
        <taxon>Streptophyta</taxon>
        <taxon>Embryophyta</taxon>
        <taxon>Tracheophyta</taxon>
        <taxon>Spermatophyta</taxon>
        <taxon>Magnoliopsida</taxon>
        <taxon>Liliopsida</taxon>
        <taxon>Asparagales</taxon>
        <taxon>Orchidaceae</taxon>
        <taxon>Apostasioideae</taxon>
        <taxon>Apostasia</taxon>
    </lineage>
</organism>
<dbReference type="SUPFAM" id="SSF48452">
    <property type="entry name" value="TPR-like"/>
    <property type="match status" value="1"/>
</dbReference>
<dbReference type="GO" id="GO:0003755">
    <property type="term" value="F:peptidyl-prolyl cis-trans isomerase activity"/>
    <property type="evidence" value="ECO:0007669"/>
    <property type="project" value="UniProtKB-EC"/>
</dbReference>
<name>A0A2I0AGF5_9ASPA</name>
<keyword evidence="1" id="KW-0677">Repeat</keyword>
<evidence type="ECO:0000256" key="2">
    <source>
        <dbReference type="ARBA" id="ARBA00022803"/>
    </source>
</evidence>
<dbReference type="OrthoDB" id="2942533at2759"/>
<proteinExistence type="predicted"/>
<gene>
    <name evidence="6" type="primary">TTL4</name>
    <name evidence="6" type="ORF">AXF42_Ash000468</name>
</gene>
<dbReference type="Gene3D" id="1.25.40.10">
    <property type="entry name" value="Tetratricopeptide repeat domain"/>
    <property type="match status" value="1"/>
</dbReference>
<accession>A0A2I0AGF5</accession>
<evidence type="ECO:0000256" key="4">
    <source>
        <dbReference type="SAM" id="MobiDB-lite"/>
    </source>
</evidence>
<keyword evidence="6" id="KW-0413">Isomerase</keyword>
<dbReference type="AlphaFoldDB" id="A0A2I0AGF5"/>
<dbReference type="InterPro" id="IPR011990">
    <property type="entry name" value="TPR-like_helical_dom_sf"/>
</dbReference>
<dbReference type="PANTHER" id="PTHR46183:SF4">
    <property type="entry name" value="PROTEIN PHOX4"/>
    <property type="match status" value="1"/>
</dbReference>
<dbReference type="SMART" id="SM00666">
    <property type="entry name" value="PB1"/>
    <property type="match status" value="1"/>
</dbReference>
<protein>
    <submittedName>
        <fullName evidence="6">TPR repeat-containing thioredoxin TTL4</fullName>
        <ecNumber evidence="6">5.2.1.8</ecNumber>
    </submittedName>
</protein>
<dbReference type="Gene3D" id="3.10.20.90">
    <property type="entry name" value="Phosphatidylinositol 3-kinase Catalytic Subunit, Chain A, domain 1"/>
    <property type="match status" value="1"/>
</dbReference>
<feature type="compositionally biased region" description="Low complexity" evidence="4">
    <location>
        <begin position="13"/>
        <end position="24"/>
    </location>
</feature>
<dbReference type="CDD" id="cd05992">
    <property type="entry name" value="PB1"/>
    <property type="match status" value="1"/>
</dbReference>
<feature type="compositionally biased region" description="Basic residues" evidence="4">
    <location>
        <begin position="1"/>
        <end position="12"/>
    </location>
</feature>
<keyword evidence="2 3" id="KW-0802">TPR repeat</keyword>
<feature type="region of interest" description="Disordered" evidence="4">
    <location>
        <begin position="1"/>
        <end position="32"/>
    </location>
</feature>